<organism evidence="1 2">
    <name type="scientific">Oopsacas minuta</name>
    <dbReference type="NCBI Taxonomy" id="111878"/>
    <lineage>
        <taxon>Eukaryota</taxon>
        <taxon>Metazoa</taxon>
        <taxon>Porifera</taxon>
        <taxon>Hexactinellida</taxon>
        <taxon>Hexasterophora</taxon>
        <taxon>Lyssacinosida</taxon>
        <taxon>Leucopsacidae</taxon>
        <taxon>Oopsacas</taxon>
    </lineage>
</organism>
<accession>A0AAV7JQC5</accession>
<name>A0AAV7JQC5_9METZ</name>
<dbReference type="AlphaFoldDB" id="A0AAV7JQC5"/>
<protein>
    <submittedName>
        <fullName evidence="1">Uncharacterized protein</fullName>
    </submittedName>
</protein>
<reference evidence="1 2" key="1">
    <citation type="journal article" date="2023" name="BMC Biol.">
        <title>The compact genome of the sponge Oopsacas minuta (Hexactinellida) is lacking key metazoan core genes.</title>
        <authorList>
            <person name="Santini S."/>
            <person name="Schenkelaars Q."/>
            <person name="Jourda C."/>
            <person name="Duchesne M."/>
            <person name="Belahbib H."/>
            <person name="Rocher C."/>
            <person name="Selva M."/>
            <person name="Riesgo A."/>
            <person name="Vervoort M."/>
            <person name="Leys S.P."/>
            <person name="Kodjabachian L."/>
            <person name="Le Bivic A."/>
            <person name="Borchiellini C."/>
            <person name="Claverie J.M."/>
            <person name="Renard E."/>
        </authorList>
    </citation>
    <scope>NUCLEOTIDE SEQUENCE [LARGE SCALE GENOMIC DNA]</scope>
    <source>
        <strain evidence="1">SPO-2</strain>
    </source>
</reference>
<comment type="caution">
    <text evidence="1">The sequence shown here is derived from an EMBL/GenBank/DDBJ whole genome shotgun (WGS) entry which is preliminary data.</text>
</comment>
<dbReference type="Proteomes" id="UP001165289">
    <property type="component" value="Unassembled WGS sequence"/>
</dbReference>
<proteinExistence type="predicted"/>
<sequence length="154" mass="17638">MATNLSPLNSTSLPADERLEADIAMILNLLSKMESLIAPNNIIVGTRILAMKETAEQKIKRIQKRLDPNLPTPIESVIVKRYECLRLKLKAEISKMRTYPIPEPWSSDIMKKAVTHLIEGEFIFYVDPEIEEDMKPVNPSKRDLLPRGYYTSRV</sequence>
<gene>
    <name evidence="1" type="ORF">LOD99_5589</name>
</gene>
<evidence type="ECO:0000313" key="1">
    <source>
        <dbReference type="EMBL" id="KAI6651012.1"/>
    </source>
</evidence>
<keyword evidence="2" id="KW-1185">Reference proteome</keyword>
<dbReference type="EMBL" id="JAKMXF010000308">
    <property type="protein sequence ID" value="KAI6651012.1"/>
    <property type="molecule type" value="Genomic_DNA"/>
</dbReference>
<evidence type="ECO:0000313" key="2">
    <source>
        <dbReference type="Proteomes" id="UP001165289"/>
    </source>
</evidence>